<organism evidence="2 3">
    <name type="scientific">Streptococcus moroccensis</name>
    <dbReference type="NCBI Taxonomy" id="1451356"/>
    <lineage>
        <taxon>Bacteria</taxon>
        <taxon>Bacillati</taxon>
        <taxon>Bacillota</taxon>
        <taxon>Bacilli</taxon>
        <taxon>Lactobacillales</taxon>
        <taxon>Streptococcaceae</taxon>
        <taxon>Streptococcus</taxon>
    </lineage>
</organism>
<name>A0ABT9YRG2_9STRE</name>
<dbReference type="PANTHER" id="PTHR36566:SF1">
    <property type="entry name" value="PYRIDINIUM-3,5-BISTHIOCARBOXYLIC ACID MONONUCLEOTIDE NICKEL INSERTION PROTEIN"/>
    <property type="match status" value="1"/>
</dbReference>
<accession>A0ABT9YRG2</accession>
<keyword evidence="3" id="KW-1185">Reference proteome</keyword>
<comment type="caution">
    <text evidence="2">The sequence shown here is derived from an EMBL/GenBank/DDBJ whole genome shotgun (WGS) entry which is preliminary data.</text>
</comment>
<dbReference type="Gene3D" id="3.10.20.300">
    <property type="entry name" value="mk0293 like domain"/>
    <property type="match status" value="1"/>
</dbReference>
<proteinExistence type="predicted"/>
<dbReference type="Proteomes" id="UP001223079">
    <property type="component" value="Unassembled WGS sequence"/>
</dbReference>
<reference evidence="2 3" key="1">
    <citation type="submission" date="2023-07" db="EMBL/GenBank/DDBJ databases">
        <title>Genomic Encyclopedia of Type Strains, Phase IV (KMG-IV): sequencing the most valuable type-strain genomes for metagenomic binning, comparative biology and taxonomic classification.</title>
        <authorList>
            <person name="Goeker M."/>
        </authorList>
    </citation>
    <scope>NUCLEOTIDE SEQUENCE [LARGE SCALE GENOMIC DNA]</scope>
    <source>
        <strain evidence="2 3">DSM 105143</strain>
    </source>
</reference>
<evidence type="ECO:0000313" key="3">
    <source>
        <dbReference type="Proteomes" id="UP001223079"/>
    </source>
</evidence>
<keyword evidence="1" id="KW-0533">Nickel</keyword>
<sequence>MDLLTKDERVLDAYYTSVQMKKNRPGTLLSVLVEEKHVTAITKLLLQHTTTFGVRIYESHREILERSFQYIETPYGSLKVKLGYLGEDLVKVVPEYEDVKSIAQNNNLPFPPLYQEMIVLAQNRFKSKVKSDE</sequence>
<gene>
    <name evidence="2" type="ORF">J2S23_001138</name>
</gene>
<dbReference type="InterPro" id="IPR002822">
    <property type="entry name" value="Ni_insertion"/>
</dbReference>
<dbReference type="PANTHER" id="PTHR36566">
    <property type="entry name" value="NICKEL INSERTION PROTEIN-RELATED"/>
    <property type="match status" value="1"/>
</dbReference>
<protein>
    <submittedName>
        <fullName evidence="2">Uncharacterized protein (DUF111 family)</fullName>
    </submittedName>
</protein>
<dbReference type="Pfam" id="PF01969">
    <property type="entry name" value="Ni_insertion"/>
    <property type="match status" value="1"/>
</dbReference>
<dbReference type="EMBL" id="JAUSTM010000009">
    <property type="protein sequence ID" value="MDQ0222586.1"/>
    <property type="molecule type" value="Genomic_DNA"/>
</dbReference>
<evidence type="ECO:0000313" key="2">
    <source>
        <dbReference type="EMBL" id="MDQ0222586.1"/>
    </source>
</evidence>
<dbReference type="Gene3D" id="3.30.70.1380">
    <property type="entry name" value="Transcriptional regulatory protein pf0864 domain like"/>
    <property type="match status" value="1"/>
</dbReference>
<evidence type="ECO:0000256" key="1">
    <source>
        <dbReference type="ARBA" id="ARBA00022596"/>
    </source>
</evidence>